<comment type="caution">
    <text evidence="2">The sequence shown here is derived from an EMBL/GenBank/DDBJ whole genome shotgun (WGS) entry which is preliminary data.</text>
</comment>
<protein>
    <submittedName>
        <fullName evidence="2">Uncharacterized protein</fullName>
    </submittedName>
</protein>
<feature type="compositionally biased region" description="Acidic residues" evidence="1">
    <location>
        <begin position="22"/>
        <end position="34"/>
    </location>
</feature>
<sequence length="63" mass="6784">MEEEEREKKRAKKGKKGKEAADLDENGMPEISDADFEALQAKMFGGKDKAASGGKVKGKKGKA</sequence>
<gene>
    <name evidence="2" type="ORF">EHS25_006002</name>
</gene>
<dbReference type="AlphaFoldDB" id="A0A427XTS6"/>
<proteinExistence type="predicted"/>
<dbReference type="Proteomes" id="UP000279259">
    <property type="component" value="Unassembled WGS sequence"/>
</dbReference>
<name>A0A427XTS6_9TREE</name>
<feature type="region of interest" description="Disordered" evidence="1">
    <location>
        <begin position="1"/>
        <end position="34"/>
    </location>
</feature>
<evidence type="ECO:0000313" key="3">
    <source>
        <dbReference type="Proteomes" id="UP000279259"/>
    </source>
</evidence>
<keyword evidence="3" id="KW-1185">Reference proteome</keyword>
<dbReference type="EMBL" id="RSCD01000027">
    <property type="protein sequence ID" value="RSH82292.1"/>
    <property type="molecule type" value="Genomic_DNA"/>
</dbReference>
<evidence type="ECO:0000313" key="2">
    <source>
        <dbReference type="EMBL" id="RSH82292.1"/>
    </source>
</evidence>
<accession>A0A427XTS6</accession>
<organism evidence="2 3">
    <name type="scientific">Saitozyma podzolica</name>
    <dbReference type="NCBI Taxonomy" id="1890683"/>
    <lineage>
        <taxon>Eukaryota</taxon>
        <taxon>Fungi</taxon>
        <taxon>Dikarya</taxon>
        <taxon>Basidiomycota</taxon>
        <taxon>Agaricomycotina</taxon>
        <taxon>Tremellomycetes</taxon>
        <taxon>Tremellales</taxon>
        <taxon>Trimorphomycetaceae</taxon>
        <taxon>Saitozyma</taxon>
    </lineage>
</organism>
<evidence type="ECO:0000256" key="1">
    <source>
        <dbReference type="SAM" id="MobiDB-lite"/>
    </source>
</evidence>
<reference evidence="2 3" key="1">
    <citation type="submission" date="2018-11" db="EMBL/GenBank/DDBJ databases">
        <title>Genome sequence of Saitozyma podzolica DSM 27192.</title>
        <authorList>
            <person name="Aliyu H."/>
            <person name="Gorte O."/>
            <person name="Ochsenreither K."/>
        </authorList>
    </citation>
    <scope>NUCLEOTIDE SEQUENCE [LARGE SCALE GENOMIC DNA]</scope>
    <source>
        <strain evidence="2 3">DSM 27192</strain>
    </source>
</reference>